<evidence type="ECO:0000259" key="1">
    <source>
        <dbReference type="Pfam" id="PF01208"/>
    </source>
</evidence>
<dbReference type="Gene3D" id="3.20.20.210">
    <property type="match status" value="1"/>
</dbReference>
<feature type="domain" description="Uroporphyrinogen decarboxylase (URO-D)" evidence="1">
    <location>
        <begin position="2"/>
        <end position="168"/>
    </location>
</feature>
<organism evidence="2 3">
    <name type="scientific">Candidatus Eubacterium avistercoris</name>
    <dbReference type="NCBI Taxonomy" id="2838567"/>
    <lineage>
        <taxon>Bacteria</taxon>
        <taxon>Bacillati</taxon>
        <taxon>Bacillota</taxon>
        <taxon>Clostridia</taxon>
        <taxon>Eubacteriales</taxon>
        <taxon>Eubacteriaceae</taxon>
        <taxon>Eubacterium</taxon>
    </lineage>
</organism>
<name>A0A9D2D3K9_9FIRM</name>
<accession>A0A9D2D3K9</accession>
<dbReference type="AlphaFoldDB" id="A0A9D2D3K9"/>
<gene>
    <name evidence="2" type="ORF">IAA08_08680</name>
</gene>
<dbReference type="GO" id="GO:0006779">
    <property type="term" value="P:porphyrin-containing compound biosynthetic process"/>
    <property type="evidence" value="ECO:0007669"/>
    <property type="project" value="InterPro"/>
</dbReference>
<dbReference type="InterPro" id="IPR000257">
    <property type="entry name" value="Uroporphyrinogen_deCOase"/>
</dbReference>
<dbReference type="GO" id="GO:0004853">
    <property type="term" value="F:uroporphyrinogen decarboxylase activity"/>
    <property type="evidence" value="ECO:0007669"/>
    <property type="project" value="InterPro"/>
</dbReference>
<dbReference type="Proteomes" id="UP000824024">
    <property type="component" value="Unassembled WGS sequence"/>
</dbReference>
<evidence type="ECO:0000313" key="3">
    <source>
        <dbReference type="Proteomes" id="UP000824024"/>
    </source>
</evidence>
<dbReference type="EMBL" id="DXCH01000238">
    <property type="protein sequence ID" value="HIZ07996.1"/>
    <property type="molecule type" value="Genomic_DNA"/>
</dbReference>
<comment type="caution">
    <text evidence="2">The sequence shown here is derived from an EMBL/GenBank/DDBJ whole genome shotgun (WGS) entry which is preliminary data.</text>
</comment>
<protein>
    <recommendedName>
        <fullName evidence="1">Uroporphyrinogen decarboxylase (URO-D) domain-containing protein</fullName>
    </recommendedName>
</protein>
<sequence>MGFEDALCAMYEEPEAYKELIDRITDYKVELIGIIGKYYKPDVLCFHDDYGSNDRMLMSVELWEEFFKEPLKRVIEETHRQGIIYEHHSCGYIEPIFDQLVELGIDAIDPLQISNPVRQLKDKYQDRVTFVGGYDNQNVFDKVGVTEEEIRGEVRRILKELAPGGSFVAFPLTVTYDFVPIFIDEHMKHAFS</sequence>
<proteinExistence type="predicted"/>
<evidence type="ECO:0000313" key="2">
    <source>
        <dbReference type="EMBL" id="HIZ07996.1"/>
    </source>
</evidence>
<dbReference type="SUPFAM" id="SSF51726">
    <property type="entry name" value="UROD/MetE-like"/>
    <property type="match status" value="1"/>
</dbReference>
<reference evidence="2" key="2">
    <citation type="submission" date="2021-04" db="EMBL/GenBank/DDBJ databases">
        <authorList>
            <person name="Gilroy R."/>
        </authorList>
    </citation>
    <scope>NUCLEOTIDE SEQUENCE</scope>
    <source>
        <strain evidence="2">CHK192-9172</strain>
    </source>
</reference>
<dbReference type="Pfam" id="PF01208">
    <property type="entry name" value="URO-D"/>
    <property type="match status" value="1"/>
</dbReference>
<dbReference type="InterPro" id="IPR038071">
    <property type="entry name" value="UROD/MetE-like_sf"/>
</dbReference>
<reference evidence="2" key="1">
    <citation type="journal article" date="2021" name="PeerJ">
        <title>Extensive microbial diversity within the chicken gut microbiome revealed by metagenomics and culture.</title>
        <authorList>
            <person name="Gilroy R."/>
            <person name="Ravi A."/>
            <person name="Getino M."/>
            <person name="Pursley I."/>
            <person name="Horton D.L."/>
            <person name="Alikhan N.F."/>
            <person name="Baker D."/>
            <person name="Gharbi K."/>
            <person name="Hall N."/>
            <person name="Watson M."/>
            <person name="Adriaenssens E.M."/>
            <person name="Foster-Nyarko E."/>
            <person name="Jarju S."/>
            <person name="Secka A."/>
            <person name="Antonio M."/>
            <person name="Oren A."/>
            <person name="Chaudhuri R.R."/>
            <person name="La Ragione R."/>
            <person name="Hildebrand F."/>
            <person name="Pallen M.J."/>
        </authorList>
    </citation>
    <scope>NUCLEOTIDE SEQUENCE</scope>
    <source>
        <strain evidence="2">CHK192-9172</strain>
    </source>
</reference>